<dbReference type="CDD" id="cd21675">
    <property type="entry name" value="SMP_TEX2"/>
    <property type="match status" value="1"/>
</dbReference>
<dbReference type="PANTHER" id="PTHR13466:SF0">
    <property type="entry name" value="SMP-LTD DOMAIN-CONTAINING PROTEIN"/>
    <property type="match status" value="1"/>
</dbReference>
<evidence type="ECO:0000256" key="1">
    <source>
        <dbReference type="ARBA" id="ARBA00004586"/>
    </source>
</evidence>
<dbReference type="AlphaFoldDB" id="A0A914XKV4"/>
<evidence type="ECO:0000256" key="2">
    <source>
        <dbReference type="ARBA" id="ARBA00022448"/>
    </source>
</evidence>
<reference evidence="12" key="1">
    <citation type="submission" date="2022-11" db="UniProtKB">
        <authorList>
            <consortium name="WormBaseParasite"/>
        </authorList>
    </citation>
    <scope>IDENTIFICATION</scope>
</reference>
<dbReference type="PROSITE" id="PS51847">
    <property type="entry name" value="SMP"/>
    <property type="match status" value="1"/>
</dbReference>
<sequence length="462" mass="51445">MTRWLSNKQPFCVLESVLTHRKSNSVSENDLSRVGADTDSVIKLPSKTRVRQGKTIYLFNRSHREKERWFHYLREACAQHRTGAFKLASRVTVDAAVDNIARRQSAQSLPEASFIRDGGKAGVNSEYFLYVSNAVQFSRYMAAALGTTPEIECPPPLSGIVNMDLLSSKETKYLANVNSDVVLAANALASRIFYDFCRDEFWVCKVRDKVQSKLSTIALPYFIETLELSKFELGAIAPTITGIHPPVLDEWGLWTDVEISYPGGLRLVLETKVNLMKLKSEGADEGPKRKASRNSGHSAHSHHYSDLDLPISPESSPDEDMDVDETDNGGKGKLLTFVDKLANSSIFQGATDLKPVKKVLKGISSTRLILNVEVTGLEGTMAINFAPPPSDRFWYGFRHPPKLSLKAVPQVGDRAVEFTKVSDWIEKRLAILLEKNLVLPAMDDIIIPVMSGNEMLNMGYNH</sequence>
<feature type="domain" description="SMP-LTD" evidence="10">
    <location>
        <begin position="178"/>
        <end position="448"/>
    </location>
</feature>
<keyword evidence="5" id="KW-1133">Transmembrane helix</keyword>
<comment type="subcellular location">
    <subcellularLocation>
        <location evidence="1">Endoplasmic reticulum membrane</location>
    </subcellularLocation>
</comment>
<keyword evidence="3" id="KW-0812">Transmembrane</keyword>
<keyword evidence="2" id="KW-0813">Transport</keyword>
<evidence type="ECO:0000256" key="6">
    <source>
        <dbReference type="ARBA" id="ARBA00023055"/>
    </source>
</evidence>
<feature type="compositionally biased region" description="Acidic residues" evidence="9">
    <location>
        <begin position="316"/>
        <end position="327"/>
    </location>
</feature>
<proteinExistence type="predicted"/>
<feature type="region of interest" description="Disordered" evidence="9">
    <location>
        <begin position="280"/>
        <end position="328"/>
    </location>
</feature>
<evidence type="ECO:0000256" key="8">
    <source>
        <dbReference type="ARBA" id="ARBA00023136"/>
    </source>
</evidence>
<evidence type="ECO:0000256" key="4">
    <source>
        <dbReference type="ARBA" id="ARBA00022824"/>
    </source>
</evidence>
<name>A0A914XKV4_9BILA</name>
<dbReference type="GO" id="GO:0008289">
    <property type="term" value="F:lipid binding"/>
    <property type="evidence" value="ECO:0007669"/>
    <property type="project" value="UniProtKB-KW"/>
</dbReference>
<evidence type="ECO:0000256" key="7">
    <source>
        <dbReference type="ARBA" id="ARBA00023121"/>
    </source>
</evidence>
<evidence type="ECO:0000259" key="10">
    <source>
        <dbReference type="PROSITE" id="PS51847"/>
    </source>
</evidence>
<evidence type="ECO:0000313" key="12">
    <source>
        <dbReference type="WBParaSite" id="PSAMB.scaffold875size39741.g9318.t1"/>
    </source>
</evidence>
<dbReference type="GO" id="GO:0006869">
    <property type="term" value="P:lipid transport"/>
    <property type="evidence" value="ECO:0007669"/>
    <property type="project" value="UniProtKB-KW"/>
</dbReference>
<evidence type="ECO:0000256" key="3">
    <source>
        <dbReference type="ARBA" id="ARBA00022692"/>
    </source>
</evidence>
<keyword evidence="7" id="KW-0446">Lipid-binding</keyword>
<keyword evidence="4" id="KW-0256">Endoplasmic reticulum</keyword>
<protein>
    <submittedName>
        <fullName evidence="12">SMP-LTD domain-containing protein</fullName>
    </submittedName>
</protein>
<dbReference type="WBParaSite" id="PSAMB.scaffold875size39741.g9318.t1">
    <property type="protein sequence ID" value="PSAMB.scaffold875size39741.g9318.t1"/>
    <property type="gene ID" value="PSAMB.scaffold875size39741.g9318"/>
</dbReference>
<keyword evidence="6" id="KW-0445">Lipid transport</keyword>
<keyword evidence="11" id="KW-1185">Reference proteome</keyword>
<evidence type="ECO:0000313" key="11">
    <source>
        <dbReference type="Proteomes" id="UP000887566"/>
    </source>
</evidence>
<dbReference type="InterPro" id="IPR031468">
    <property type="entry name" value="SMP_LBD"/>
</dbReference>
<evidence type="ECO:0000256" key="9">
    <source>
        <dbReference type="SAM" id="MobiDB-lite"/>
    </source>
</evidence>
<organism evidence="11 12">
    <name type="scientific">Plectus sambesii</name>
    <dbReference type="NCBI Taxonomy" id="2011161"/>
    <lineage>
        <taxon>Eukaryota</taxon>
        <taxon>Metazoa</taxon>
        <taxon>Ecdysozoa</taxon>
        <taxon>Nematoda</taxon>
        <taxon>Chromadorea</taxon>
        <taxon>Plectida</taxon>
        <taxon>Plectina</taxon>
        <taxon>Plectoidea</taxon>
        <taxon>Plectidae</taxon>
        <taxon>Plectus</taxon>
    </lineage>
</organism>
<dbReference type="PANTHER" id="PTHR13466">
    <property type="entry name" value="TEX2 PROTEIN-RELATED"/>
    <property type="match status" value="1"/>
</dbReference>
<accession>A0A914XKV4</accession>
<keyword evidence="8" id="KW-0472">Membrane</keyword>
<dbReference type="Proteomes" id="UP000887566">
    <property type="component" value="Unplaced"/>
</dbReference>
<dbReference type="GO" id="GO:0005789">
    <property type="term" value="C:endoplasmic reticulum membrane"/>
    <property type="evidence" value="ECO:0007669"/>
    <property type="project" value="UniProtKB-SubCell"/>
</dbReference>
<evidence type="ECO:0000256" key="5">
    <source>
        <dbReference type="ARBA" id="ARBA00022989"/>
    </source>
</evidence>